<dbReference type="InterPro" id="IPR051454">
    <property type="entry name" value="RNA/ubiquinone_mod_enzymes"/>
</dbReference>
<dbReference type="Proteomes" id="UP001152797">
    <property type="component" value="Unassembled WGS sequence"/>
</dbReference>
<evidence type="ECO:0000313" key="5">
    <source>
        <dbReference type="Proteomes" id="UP001152797"/>
    </source>
</evidence>
<dbReference type="Pfam" id="PF01136">
    <property type="entry name" value="Peptidase_U32"/>
    <property type="match status" value="2"/>
</dbReference>
<evidence type="ECO:0000313" key="3">
    <source>
        <dbReference type="EMBL" id="CAL1159261.1"/>
    </source>
</evidence>
<evidence type="ECO:0000256" key="1">
    <source>
        <dbReference type="SAM" id="MobiDB-lite"/>
    </source>
</evidence>
<feature type="compositionally biased region" description="Polar residues" evidence="1">
    <location>
        <begin position="901"/>
        <end position="924"/>
    </location>
</feature>
<feature type="compositionally biased region" description="Gly residues" evidence="1">
    <location>
        <begin position="880"/>
        <end position="892"/>
    </location>
</feature>
<accession>A0A9P1D9X9</accession>
<reference evidence="3" key="2">
    <citation type="submission" date="2024-04" db="EMBL/GenBank/DDBJ databases">
        <authorList>
            <person name="Chen Y."/>
            <person name="Shah S."/>
            <person name="Dougan E. K."/>
            <person name="Thang M."/>
            <person name="Chan C."/>
        </authorList>
    </citation>
    <scope>NUCLEOTIDE SEQUENCE [LARGE SCALE GENOMIC DNA]</scope>
</reference>
<feature type="compositionally biased region" description="Low complexity" evidence="1">
    <location>
        <begin position="933"/>
        <end position="942"/>
    </location>
</feature>
<dbReference type="OrthoDB" id="426032at2759"/>
<evidence type="ECO:0000313" key="2">
    <source>
        <dbReference type="EMBL" id="CAI4005886.1"/>
    </source>
</evidence>
<gene>
    <name evidence="2" type="ORF">C1SCF055_LOCUS31571</name>
</gene>
<feature type="compositionally biased region" description="Polar residues" evidence="1">
    <location>
        <begin position="989"/>
        <end position="1003"/>
    </location>
</feature>
<reference evidence="2" key="1">
    <citation type="submission" date="2022-10" db="EMBL/GenBank/DDBJ databases">
        <authorList>
            <person name="Chen Y."/>
            <person name="Dougan E. K."/>
            <person name="Chan C."/>
            <person name="Rhodes N."/>
            <person name="Thang M."/>
        </authorList>
    </citation>
    <scope>NUCLEOTIDE SEQUENCE</scope>
</reference>
<dbReference type="EMBL" id="CAMXCT020003716">
    <property type="protein sequence ID" value="CAL1159261.1"/>
    <property type="molecule type" value="Genomic_DNA"/>
</dbReference>
<comment type="caution">
    <text evidence="2">The sequence shown here is derived from an EMBL/GenBank/DDBJ whole genome shotgun (WGS) entry which is preliminary data.</text>
</comment>
<dbReference type="InterPro" id="IPR001539">
    <property type="entry name" value="Peptidase_U32"/>
</dbReference>
<feature type="non-terminal residue" evidence="2">
    <location>
        <position position="1015"/>
    </location>
</feature>
<dbReference type="AlphaFoldDB" id="A0A9P1D9X9"/>
<feature type="region of interest" description="Disordered" evidence="1">
    <location>
        <begin position="845"/>
        <end position="1015"/>
    </location>
</feature>
<dbReference type="EMBL" id="CAMXCT010003716">
    <property type="protein sequence ID" value="CAI4005886.1"/>
    <property type="molecule type" value="Genomic_DNA"/>
</dbReference>
<feature type="non-terminal residue" evidence="2">
    <location>
        <position position="1"/>
    </location>
</feature>
<name>A0A9P1D9X9_9DINO</name>
<organism evidence="2">
    <name type="scientific">Cladocopium goreaui</name>
    <dbReference type="NCBI Taxonomy" id="2562237"/>
    <lineage>
        <taxon>Eukaryota</taxon>
        <taxon>Sar</taxon>
        <taxon>Alveolata</taxon>
        <taxon>Dinophyceae</taxon>
        <taxon>Suessiales</taxon>
        <taxon>Symbiodiniaceae</taxon>
        <taxon>Cladocopium</taxon>
    </lineage>
</organism>
<dbReference type="PANTHER" id="PTHR30217">
    <property type="entry name" value="PEPTIDASE U32 FAMILY"/>
    <property type="match status" value="1"/>
</dbReference>
<protein>
    <submittedName>
        <fullName evidence="4">23S rRNA 5-hydroxycytidine C2501 synthase (Large subunit ribosomal RNA hydroxylation A)</fullName>
    </submittedName>
</protein>
<feature type="compositionally biased region" description="Basic and acidic residues" evidence="1">
    <location>
        <begin position="948"/>
        <end position="961"/>
    </location>
</feature>
<proteinExistence type="predicted"/>
<evidence type="ECO:0000313" key="4">
    <source>
        <dbReference type="EMBL" id="CAL4793198.1"/>
    </source>
</evidence>
<sequence length="1015" mass="108631">FAERLGADRVVLGRELSIKEIASVAADVGDLEVEVFVHGALCVSYSGQCFSSEAWGGRSANRGQCAQACRLPYGLVKDGELIDLGDAVRYLLSPQDLMALDYVPALIDAGVGCFKIEGRLKGEEYVALTTAAYRQAIDQAWDATATAWEETPAAQLLAEPQTARTALAQLFARGQDEEHDGLSPGFLEGPQHQRLVRGIAPKHRGVLVGTVCAVQSATASFALKLAPGAVNVPLRPGAGIFFDQNVGLGEDADVLGGKVAKLRKSGAGGVLASSAELQSGDMLLVRLDFGGKERSRRMEEVKVGDLVWRNKDEMLEEQVKELSLVNQFIFEHLPEPEAERFEELQPGHPATMARLQRLVGSAGNTLGQVLPATLPRLTVLCRTAQQAEAVLRLPPGMVYELQLDFLEAQGLHESVQRARAAQQRVAVCLPRILKPNEDRLWQFYQRLEADAMLVRSCGALNQLLSSESKTDAELIGDFSLNAANAVTAAFFLGVGLDRLTPSHDLSAQQICQLAKRLGPERAAKLEVVAHQHLPIFHTEHCVFCRFLSNGNDYTDCGHPCERHNLHLRDSNGKDHKVVADMGCRNTVFNAKAQSAAMDLAAFASAQVGFFRLELVDEVPEAVETLVRRYHSAASGRLPAEKLWSYVASLSDSNGRRQGVERGSLDDSTWREQDFREMKDRLAMVNAFQTPAMAARIKATASSESNIVPEELAQGEQNAHTGANAIAVRSVSGANAAPSAERIDSIEVAGAATEPQGQFVTEGRTTLSDDGNAHAGLPVPLHKGRHLMARPASGILELRANLLGLVARSKPALILGGIEARKGELQNHGLTLVINMDHFPRDAICSAAAPPPSGPSTCGSGSGALSKRRNSSPAPRQATDAGGGMGGMGGGLQLSGVKAELSSHQQRPASGKRQQASKSPETVQTHDYLRRGASRIASGASGRPRSRSRGREELRAEGRHVEMSGIDGLPGHYTGNQEYDGSRGLRSMGNKGNQAASGNPNASQAGKHPDQASTST</sequence>
<dbReference type="EMBL" id="CAMXCT030003716">
    <property type="protein sequence ID" value="CAL4793198.1"/>
    <property type="molecule type" value="Genomic_DNA"/>
</dbReference>
<keyword evidence="5" id="KW-1185">Reference proteome</keyword>
<dbReference type="PANTHER" id="PTHR30217:SF10">
    <property type="entry name" value="23S RRNA 5-HYDROXYCYTIDINE C2501 SYNTHASE"/>
    <property type="match status" value="1"/>
</dbReference>